<dbReference type="PROSITE" id="PS00086">
    <property type="entry name" value="CYTOCHROME_P450"/>
    <property type="match status" value="1"/>
</dbReference>
<dbReference type="InterPro" id="IPR036396">
    <property type="entry name" value="Cyt_P450_sf"/>
</dbReference>
<dbReference type="OrthoDB" id="3934656at2759"/>
<evidence type="ECO:0000256" key="9">
    <source>
        <dbReference type="SAM" id="Phobius"/>
    </source>
</evidence>
<dbReference type="FunFam" id="1.10.630.10:FF:000050">
    <property type="entry name" value="Cytochrome P450 monooxygenase"/>
    <property type="match status" value="1"/>
</dbReference>
<keyword evidence="3 7" id="KW-0479">Metal-binding</keyword>
<evidence type="ECO:0000256" key="6">
    <source>
        <dbReference type="ARBA" id="ARBA00023033"/>
    </source>
</evidence>
<comment type="similarity">
    <text evidence="2 8">Belongs to the cytochrome P450 family.</text>
</comment>
<feature type="transmembrane region" description="Helical" evidence="9">
    <location>
        <begin position="12"/>
        <end position="30"/>
    </location>
</feature>
<dbReference type="Gene3D" id="1.10.630.10">
    <property type="entry name" value="Cytochrome P450"/>
    <property type="match status" value="1"/>
</dbReference>
<dbReference type="Proteomes" id="UP000077002">
    <property type="component" value="Unassembled WGS sequence"/>
</dbReference>
<proteinExistence type="inferred from homology"/>
<accession>A0A177F0J3</accession>
<organism evidence="10 11">
    <name type="scientific">Fonsecaea monophora</name>
    <dbReference type="NCBI Taxonomy" id="254056"/>
    <lineage>
        <taxon>Eukaryota</taxon>
        <taxon>Fungi</taxon>
        <taxon>Dikarya</taxon>
        <taxon>Ascomycota</taxon>
        <taxon>Pezizomycotina</taxon>
        <taxon>Eurotiomycetes</taxon>
        <taxon>Chaetothyriomycetidae</taxon>
        <taxon>Chaetothyriales</taxon>
        <taxon>Herpotrichiellaceae</taxon>
        <taxon>Fonsecaea</taxon>
    </lineage>
</organism>
<sequence>MYLLQHVSQHPVLYPCVGALLVLVVSLLATRYRRGLRQVPGPFCASFTGFWKSYVSWVGNYEKVIRELHNRHGPYVRIGPNTVSIGDPNALAVIYGINKGYNKTELLRTNMMVYKGQRLPNLFAISNEAEHAALKRPVAHAYSNSALTDLEDYIDKCNDILVRRLDEVSRHGEQPVNMANWLQYYAFDVVGEITFSKPFGFMEQGSDIEHILDNIHDSMVYNSLVGHIPGLHELLRGNPLLKYIMPNSKRSDYITDFTLKRISERETADVKRQDLMGRLFAVQHQDPSKMPLEHILSHTTTNVFAGSDTTAIALRALVYYLCRNPAVYEKLEKEVQTAESNGELSRIATFAETQRLPYFQAFLKEVMRCFPPTGIILERRVPAAGLDLDGGRIHLPGGTIVGISAWVIHYDKDIFGADAEDFRPERWLEASAEQRKRMEKFWFTFGSGSRTCIGKNVALMEMNKVFLHLIRNFRVALADPEIGWTTHTTTVVKQSNLICRLTPKAHLLPAEP</sequence>
<dbReference type="GO" id="GO:0016705">
    <property type="term" value="F:oxidoreductase activity, acting on paired donors, with incorporation or reduction of molecular oxygen"/>
    <property type="evidence" value="ECO:0007669"/>
    <property type="project" value="InterPro"/>
</dbReference>
<keyword evidence="7 8" id="KW-0349">Heme</keyword>
<dbReference type="Pfam" id="PF00067">
    <property type="entry name" value="p450"/>
    <property type="match status" value="1"/>
</dbReference>
<gene>
    <name evidence="10" type="ORF">AYO21_07943</name>
</gene>
<evidence type="ECO:0000256" key="5">
    <source>
        <dbReference type="ARBA" id="ARBA00023004"/>
    </source>
</evidence>
<evidence type="ECO:0000313" key="11">
    <source>
        <dbReference type="Proteomes" id="UP000077002"/>
    </source>
</evidence>
<dbReference type="GO" id="GO:0020037">
    <property type="term" value="F:heme binding"/>
    <property type="evidence" value="ECO:0007669"/>
    <property type="project" value="InterPro"/>
</dbReference>
<dbReference type="InterPro" id="IPR001128">
    <property type="entry name" value="Cyt_P450"/>
</dbReference>
<dbReference type="PANTHER" id="PTHR24305">
    <property type="entry name" value="CYTOCHROME P450"/>
    <property type="match status" value="1"/>
</dbReference>
<evidence type="ECO:0000256" key="3">
    <source>
        <dbReference type="ARBA" id="ARBA00022723"/>
    </source>
</evidence>
<evidence type="ECO:0000256" key="7">
    <source>
        <dbReference type="PIRSR" id="PIRSR602401-1"/>
    </source>
</evidence>
<dbReference type="InterPro" id="IPR050121">
    <property type="entry name" value="Cytochrome_P450_monoxygenase"/>
</dbReference>
<name>A0A177F0J3_9EURO</name>
<dbReference type="PRINTS" id="PR00463">
    <property type="entry name" value="EP450I"/>
</dbReference>
<dbReference type="SUPFAM" id="SSF48264">
    <property type="entry name" value="Cytochrome P450"/>
    <property type="match status" value="1"/>
</dbReference>
<evidence type="ECO:0000256" key="8">
    <source>
        <dbReference type="RuleBase" id="RU000461"/>
    </source>
</evidence>
<keyword evidence="5 7" id="KW-0408">Iron</keyword>
<evidence type="ECO:0000256" key="4">
    <source>
        <dbReference type="ARBA" id="ARBA00023002"/>
    </source>
</evidence>
<evidence type="ECO:0008006" key="12">
    <source>
        <dbReference type="Google" id="ProtNLM"/>
    </source>
</evidence>
<reference evidence="10 11" key="1">
    <citation type="submission" date="2016-03" db="EMBL/GenBank/DDBJ databases">
        <title>Draft genome sequence of the Fonsecaea monophora CBS 269.37.</title>
        <authorList>
            <person name="Bombassaro A."/>
            <person name="Vinicius W.A."/>
            <person name="De Hoog S."/>
            <person name="Sun J."/>
            <person name="Souza E.M."/>
            <person name="Raittz R.T."/>
            <person name="Costa F."/>
            <person name="Leao A.C."/>
            <person name="Tadra-Sfeir M.Z."/>
            <person name="Baura V."/>
            <person name="Balsanelli E."/>
            <person name="Pedrosa F.O."/>
            <person name="Moreno L.F."/>
            <person name="Steffens M.B."/>
            <person name="Xi L."/>
            <person name="Bocca A.L."/>
            <person name="Felipe M.S."/>
            <person name="Teixeira M."/>
            <person name="Telles Filho F.Q."/>
            <person name="Azevedo C.M."/>
            <person name="Gomes R."/>
            <person name="Vicente V.A."/>
        </authorList>
    </citation>
    <scope>NUCLEOTIDE SEQUENCE [LARGE SCALE GENOMIC DNA]</scope>
    <source>
        <strain evidence="10 11">CBS 269.37</strain>
    </source>
</reference>
<protein>
    <recommendedName>
        <fullName evidence="12">Cytochrome P450 monooxygenase</fullName>
    </recommendedName>
</protein>
<keyword evidence="9" id="KW-0812">Transmembrane</keyword>
<dbReference type="GO" id="GO:0005506">
    <property type="term" value="F:iron ion binding"/>
    <property type="evidence" value="ECO:0007669"/>
    <property type="project" value="InterPro"/>
</dbReference>
<dbReference type="EMBL" id="LVKK01000065">
    <property type="protein sequence ID" value="OAG37837.1"/>
    <property type="molecule type" value="Genomic_DNA"/>
</dbReference>
<dbReference type="GeneID" id="34603095"/>
<keyword evidence="11" id="KW-1185">Reference proteome</keyword>
<keyword evidence="9" id="KW-1133">Transmembrane helix</keyword>
<keyword evidence="6 8" id="KW-0503">Monooxygenase</keyword>
<evidence type="ECO:0000313" key="10">
    <source>
        <dbReference type="EMBL" id="OAG37837.1"/>
    </source>
</evidence>
<evidence type="ECO:0000256" key="2">
    <source>
        <dbReference type="ARBA" id="ARBA00010617"/>
    </source>
</evidence>
<evidence type="ECO:0000256" key="1">
    <source>
        <dbReference type="ARBA" id="ARBA00001971"/>
    </source>
</evidence>
<comment type="caution">
    <text evidence="10">The sequence shown here is derived from an EMBL/GenBank/DDBJ whole genome shotgun (WGS) entry which is preliminary data.</text>
</comment>
<dbReference type="CDD" id="cd11060">
    <property type="entry name" value="CYP57A1-like"/>
    <property type="match status" value="1"/>
</dbReference>
<comment type="cofactor">
    <cofactor evidence="1 7">
        <name>heme</name>
        <dbReference type="ChEBI" id="CHEBI:30413"/>
    </cofactor>
</comment>
<dbReference type="InterPro" id="IPR017972">
    <property type="entry name" value="Cyt_P450_CS"/>
</dbReference>
<dbReference type="InterPro" id="IPR002401">
    <property type="entry name" value="Cyt_P450_E_grp-I"/>
</dbReference>
<dbReference type="PRINTS" id="PR00385">
    <property type="entry name" value="P450"/>
</dbReference>
<dbReference type="RefSeq" id="XP_022509789.1">
    <property type="nucleotide sequence ID" value="XM_022657895.1"/>
</dbReference>
<keyword evidence="9" id="KW-0472">Membrane</keyword>
<feature type="binding site" description="axial binding residue" evidence="7">
    <location>
        <position position="452"/>
    </location>
    <ligand>
        <name>heme</name>
        <dbReference type="ChEBI" id="CHEBI:30413"/>
    </ligand>
    <ligandPart>
        <name>Fe</name>
        <dbReference type="ChEBI" id="CHEBI:18248"/>
    </ligandPart>
</feature>
<keyword evidence="4 8" id="KW-0560">Oxidoreductase</keyword>
<dbReference type="GO" id="GO:0004497">
    <property type="term" value="F:monooxygenase activity"/>
    <property type="evidence" value="ECO:0007669"/>
    <property type="project" value="UniProtKB-KW"/>
</dbReference>
<dbReference type="AlphaFoldDB" id="A0A177F0J3"/>
<dbReference type="PANTHER" id="PTHR24305:SF232">
    <property type="entry name" value="P450, PUTATIVE (EUROFUNG)-RELATED"/>
    <property type="match status" value="1"/>
</dbReference>